<gene>
    <name evidence="1" type="ORF">Calab_0108</name>
</gene>
<protein>
    <recommendedName>
        <fullName evidence="3">Tetratricopeptide repeat-containing protein</fullName>
    </recommendedName>
</protein>
<evidence type="ECO:0008006" key="3">
    <source>
        <dbReference type="Google" id="ProtNLM"/>
    </source>
</evidence>
<dbReference type="Proteomes" id="UP000004671">
    <property type="component" value="Chromosome"/>
</dbReference>
<dbReference type="Gene3D" id="1.25.40.10">
    <property type="entry name" value="Tetratricopeptide repeat domain"/>
    <property type="match status" value="1"/>
</dbReference>
<dbReference type="SUPFAM" id="SSF48452">
    <property type="entry name" value="TPR-like"/>
    <property type="match status" value="1"/>
</dbReference>
<organism evidence="1 2">
    <name type="scientific">Caldithrix abyssi DSM 13497</name>
    <dbReference type="NCBI Taxonomy" id="880073"/>
    <lineage>
        <taxon>Bacteria</taxon>
        <taxon>Pseudomonadati</taxon>
        <taxon>Calditrichota</taxon>
        <taxon>Calditrichia</taxon>
        <taxon>Calditrichales</taxon>
        <taxon>Calditrichaceae</taxon>
        <taxon>Caldithrix</taxon>
    </lineage>
</organism>
<sequence length="155" mass="18185">MSEMLANRYFIARRFDLALPIFEKEVARGNHHVAIQKKMIICYCAVGRLEEAFELFFELVQQDPGIIINTDPYWDDCPCPQMVKEWENTEQKAGINPREALMIGMLYLYCDLDKAIYYLEKALDYDDYFLKISSVLRHLKKVKSDAMKSKIKAED</sequence>
<accession>H1XXT9</accession>
<dbReference type="NCBIfam" id="TIGR00756">
    <property type="entry name" value="PPR"/>
    <property type="match status" value="1"/>
</dbReference>
<dbReference type="eggNOG" id="ENOG50345MS">
    <property type="taxonomic scope" value="Bacteria"/>
</dbReference>
<dbReference type="EMBL" id="CM001402">
    <property type="protein sequence ID" value="EHO39762.1"/>
    <property type="molecule type" value="Genomic_DNA"/>
</dbReference>
<proteinExistence type="predicted"/>
<dbReference type="InParanoid" id="H1XXT9"/>
<reference evidence="1 2" key="1">
    <citation type="submission" date="2011-09" db="EMBL/GenBank/DDBJ databases">
        <title>The permanent draft genome of Caldithrix abyssi DSM 13497.</title>
        <authorList>
            <consortium name="US DOE Joint Genome Institute (JGI-PGF)"/>
            <person name="Lucas S."/>
            <person name="Han J."/>
            <person name="Lapidus A."/>
            <person name="Bruce D."/>
            <person name="Goodwin L."/>
            <person name="Pitluck S."/>
            <person name="Peters L."/>
            <person name="Kyrpides N."/>
            <person name="Mavromatis K."/>
            <person name="Ivanova N."/>
            <person name="Mikhailova N."/>
            <person name="Chertkov O."/>
            <person name="Detter J.C."/>
            <person name="Tapia R."/>
            <person name="Han C."/>
            <person name="Land M."/>
            <person name="Hauser L."/>
            <person name="Markowitz V."/>
            <person name="Cheng J.-F."/>
            <person name="Hugenholtz P."/>
            <person name="Woyke T."/>
            <person name="Wu D."/>
            <person name="Spring S."/>
            <person name="Brambilla E."/>
            <person name="Klenk H.-P."/>
            <person name="Eisen J.A."/>
        </authorList>
    </citation>
    <scope>NUCLEOTIDE SEQUENCE [LARGE SCALE GENOMIC DNA]</scope>
    <source>
        <strain evidence="1 2">DSM 13497</strain>
    </source>
</reference>
<dbReference type="AlphaFoldDB" id="H1XXT9"/>
<dbReference type="PaxDb" id="880073-Calab_0108"/>
<name>H1XXT9_CALAY</name>
<keyword evidence="2" id="KW-1185">Reference proteome</keyword>
<dbReference type="InterPro" id="IPR002885">
    <property type="entry name" value="PPR_rpt"/>
</dbReference>
<evidence type="ECO:0000313" key="2">
    <source>
        <dbReference type="Proteomes" id="UP000004671"/>
    </source>
</evidence>
<dbReference type="RefSeq" id="WP_006926634.1">
    <property type="nucleotide sequence ID" value="NZ_CM001402.1"/>
</dbReference>
<dbReference type="HOGENOM" id="CLU_1701885_0_0_0"/>
<dbReference type="STRING" id="880073.Cabys_2894"/>
<evidence type="ECO:0000313" key="1">
    <source>
        <dbReference type="EMBL" id="EHO39762.1"/>
    </source>
</evidence>
<dbReference type="OrthoDB" id="902865at2"/>
<dbReference type="InterPro" id="IPR011990">
    <property type="entry name" value="TPR-like_helical_dom_sf"/>
</dbReference>